<evidence type="ECO:0000313" key="2">
    <source>
        <dbReference type="EMBL" id="HHF08879.1"/>
    </source>
</evidence>
<dbReference type="Gene3D" id="3.30.450.20">
    <property type="entry name" value="PAS domain"/>
    <property type="match status" value="1"/>
</dbReference>
<dbReference type="Pfam" id="PF13487">
    <property type="entry name" value="HD_5"/>
    <property type="match status" value="1"/>
</dbReference>
<dbReference type="Gene3D" id="1.10.3210.10">
    <property type="entry name" value="Hypothetical protein af1432"/>
    <property type="match status" value="1"/>
</dbReference>
<dbReference type="SMART" id="SM00091">
    <property type="entry name" value="PAS"/>
    <property type="match status" value="1"/>
</dbReference>
<name>A0A7C5DXF3_9BACT</name>
<dbReference type="CDD" id="cd00077">
    <property type="entry name" value="HDc"/>
    <property type="match status" value="1"/>
</dbReference>
<accession>A0A7C5DXF3</accession>
<dbReference type="InterPro" id="IPR037522">
    <property type="entry name" value="HD_GYP_dom"/>
</dbReference>
<dbReference type="CDD" id="cd00130">
    <property type="entry name" value="PAS"/>
    <property type="match status" value="1"/>
</dbReference>
<comment type="caution">
    <text evidence="2">The sequence shown here is derived from an EMBL/GenBank/DDBJ whole genome shotgun (WGS) entry which is preliminary data.</text>
</comment>
<dbReference type="InterPro" id="IPR052020">
    <property type="entry name" value="Cyclic_di-GMP/3'3'-cGAMP_PDE"/>
</dbReference>
<dbReference type="InterPro" id="IPR003607">
    <property type="entry name" value="HD/PDEase_dom"/>
</dbReference>
<reference evidence="2" key="1">
    <citation type="journal article" date="2020" name="mSystems">
        <title>Genome- and Community-Level Interaction Insights into Carbon Utilization and Element Cycling Functions of Hydrothermarchaeota in Hydrothermal Sediment.</title>
        <authorList>
            <person name="Zhou Z."/>
            <person name="Liu Y."/>
            <person name="Xu W."/>
            <person name="Pan J."/>
            <person name="Luo Z.H."/>
            <person name="Li M."/>
        </authorList>
    </citation>
    <scope>NUCLEOTIDE SEQUENCE [LARGE SCALE GENOMIC DNA]</scope>
    <source>
        <strain evidence="2">HyVt-80</strain>
    </source>
</reference>
<sequence length="335" mass="38338">MDNKHKMLNIPAFTPDNFGDIPNPFWITNAKGEILFANVHFLRFFRRTREQVNGKVLEDIIERRTSKELLRLFQFLLKRGETVREELLLTGANTTGYFCVTMIPVFNDRVLSHVFCHAFDLTPLKNKCTYIARDRTAMTNILAKYAENMLPEAKQHLQIISDASAMVAVALRENHSYKITKDFIKDIREASLLHDIGNLEIPSELLKKPSKLSDEEYQKVKEHTTKGVKIIEGFLETGSAFFNLCAEIIEHHHEAFDGSGYPHGLSGTDIPFSARIVSVADSYASMRVKRPHRKALERDKILKIINMERGKKFDPMIVDAFFSIERGLNALINLT</sequence>
<dbReference type="SUPFAM" id="SSF55785">
    <property type="entry name" value="PYP-like sensor domain (PAS domain)"/>
    <property type="match status" value="1"/>
</dbReference>
<dbReference type="Pfam" id="PF13426">
    <property type="entry name" value="PAS_9"/>
    <property type="match status" value="1"/>
</dbReference>
<dbReference type="SUPFAM" id="SSF109604">
    <property type="entry name" value="HD-domain/PDEase-like"/>
    <property type="match status" value="1"/>
</dbReference>
<organism evidence="2">
    <name type="scientific">Kosmotoga arenicorallina</name>
    <dbReference type="NCBI Taxonomy" id="688066"/>
    <lineage>
        <taxon>Bacteria</taxon>
        <taxon>Thermotogati</taxon>
        <taxon>Thermotogota</taxon>
        <taxon>Thermotogae</taxon>
        <taxon>Kosmotogales</taxon>
        <taxon>Kosmotogaceae</taxon>
        <taxon>Kosmotoga</taxon>
    </lineage>
</organism>
<dbReference type="Proteomes" id="UP000886129">
    <property type="component" value="Unassembled WGS sequence"/>
</dbReference>
<dbReference type="AlphaFoldDB" id="A0A7C5DXF3"/>
<dbReference type="PROSITE" id="PS51832">
    <property type="entry name" value="HD_GYP"/>
    <property type="match status" value="1"/>
</dbReference>
<gene>
    <name evidence="2" type="ORF">ENL26_03845</name>
</gene>
<dbReference type="PANTHER" id="PTHR45228">
    <property type="entry name" value="CYCLIC DI-GMP PHOSPHODIESTERASE TM_0186-RELATED"/>
    <property type="match status" value="1"/>
</dbReference>
<feature type="domain" description="HD-GYP" evidence="1">
    <location>
        <begin position="131"/>
        <end position="335"/>
    </location>
</feature>
<dbReference type="InterPro" id="IPR035965">
    <property type="entry name" value="PAS-like_dom_sf"/>
</dbReference>
<protein>
    <submittedName>
        <fullName evidence="2">HD domain-containing protein</fullName>
    </submittedName>
</protein>
<evidence type="ECO:0000259" key="1">
    <source>
        <dbReference type="PROSITE" id="PS51832"/>
    </source>
</evidence>
<dbReference type="EMBL" id="DRTH01000230">
    <property type="protein sequence ID" value="HHF08879.1"/>
    <property type="molecule type" value="Genomic_DNA"/>
</dbReference>
<proteinExistence type="predicted"/>
<dbReference type="InterPro" id="IPR000014">
    <property type="entry name" value="PAS"/>
</dbReference>